<dbReference type="Pfam" id="PF00072">
    <property type="entry name" value="Response_reg"/>
    <property type="match status" value="1"/>
</dbReference>
<proteinExistence type="predicted"/>
<feature type="domain" description="Response regulatory" evidence="5">
    <location>
        <begin position="3"/>
        <end position="118"/>
    </location>
</feature>
<dbReference type="SUPFAM" id="SSF46894">
    <property type="entry name" value="C-terminal effector domain of the bipartite response regulators"/>
    <property type="match status" value="1"/>
</dbReference>
<dbReference type="PANTHER" id="PTHR43214">
    <property type="entry name" value="TWO-COMPONENT RESPONSE REGULATOR"/>
    <property type="match status" value="1"/>
</dbReference>
<dbReference type="GO" id="GO:0006355">
    <property type="term" value="P:regulation of DNA-templated transcription"/>
    <property type="evidence" value="ECO:0007669"/>
    <property type="project" value="InterPro"/>
</dbReference>
<dbReference type="SMART" id="SM00448">
    <property type="entry name" value="REC"/>
    <property type="match status" value="1"/>
</dbReference>
<keyword evidence="2" id="KW-0238">DNA-binding</keyword>
<dbReference type="InterPro" id="IPR016032">
    <property type="entry name" value="Sig_transdc_resp-reg_C-effctor"/>
</dbReference>
<reference evidence="6" key="1">
    <citation type="submission" date="2023-03" db="EMBL/GenBank/DDBJ databases">
        <title>Andean soil-derived lignocellulolytic bacterial consortium as a source of novel taxa and putative plastic-active enzymes.</title>
        <authorList>
            <person name="Diaz-Garcia L."/>
            <person name="Chuvochina M."/>
            <person name="Feuerriegel G."/>
            <person name="Bunk B."/>
            <person name="Sproer C."/>
            <person name="Streit W.R."/>
            <person name="Rodriguez L.M."/>
            <person name="Overmann J."/>
            <person name="Jimenez D.J."/>
        </authorList>
    </citation>
    <scope>NUCLEOTIDE SEQUENCE</scope>
    <source>
        <strain evidence="6">MAG 26</strain>
    </source>
</reference>
<dbReference type="PRINTS" id="PR00038">
    <property type="entry name" value="HTHLUXR"/>
</dbReference>
<evidence type="ECO:0000256" key="3">
    <source>
        <dbReference type="PROSITE-ProRule" id="PRU00169"/>
    </source>
</evidence>
<evidence type="ECO:0000259" key="5">
    <source>
        <dbReference type="PROSITE" id="PS50110"/>
    </source>
</evidence>
<dbReference type="InterPro" id="IPR001789">
    <property type="entry name" value="Sig_transdc_resp-reg_receiver"/>
</dbReference>
<dbReference type="Proteomes" id="UP001218362">
    <property type="component" value="Chromosome"/>
</dbReference>
<dbReference type="CDD" id="cd17535">
    <property type="entry name" value="REC_NarL-like"/>
    <property type="match status" value="1"/>
</dbReference>
<dbReference type="InterPro" id="IPR039420">
    <property type="entry name" value="WalR-like"/>
</dbReference>
<dbReference type="Pfam" id="PF00196">
    <property type="entry name" value="GerE"/>
    <property type="match status" value="1"/>
</dbReference>
<dbReference type="EMBL" id="CP119316">
    <property type="protein sequence ID" value="WEK47773.1"/>
    <property type="molecule type" value="Genomic_DNA"/>
</dbReference>
<dbReference type="AlphaFoldDB" id="A0AAJ5X7H7"/>
<dbReference type="InterPro" id="IPR058245">
    <property type="entry name" value="NreC/VraR/RcsB-like_REC"/>
</dbReference>
<sequence length="208" mass="22196">MTRIVLADDHPFLRTGVEGVLGAMGIDIVASVDNGASALEAIEREDPDVAILDIRMPGMGGVPVLEALRAQGDNRPVILLTAEIEDAALLAAVKSKVDGIVFKHGAETRLHDAIEAVMAGERFIDQALMQRALDLAIVSPQASALSKLSARELQIAEAVAVGKRNRDIAETIGTTEGSIKVYLHRIYEKLSVGSRTELAVLVIREKGN</sequence>
<protein>
    <submittedName>
        <fullName evidence="6">Response regulator transcription factor</fullName>
    </submittedName>
</protein>
<dbReference type="InterPro" id="IPR000792">
    <property type="entry name" value="Tscrpt_reg_LuxR_C"/>
</dbReference>
<dbReference type="Gene3D" id="3.40.50.2300">
    <property type="match status" value="1"/>
</dbReference>
<name>A0AAJ5X7H7_9SPHN</name>
<dbReference type="InterPro" id="IPR011006">
    <property type="entry name" value="CheY-like_superfamily"/>
</dbReference>
<evidence type="ECO:0000256" key="1">
    <source>
        <dbReference type="ARBA" id="ARBA00022553"/>
    </source>
</evidence>
<dbReference type="PROSITE" id="PS50043">
    <property type="entry name" value="HTH_LUXR_2"/>
    <property type="match status" value="1"/>
</dbReference>
<dbReference type="GO" id="GO:0003677">
    <property type="term" value="F:DNA binding"/>
    <property type="evidence" value="ECO:0007669"/>
    <property type="project" value="UniProtKB-KW"/>
</dbReference>
<feature type="modified residue" description="4-aspartylphosphate" evidence="3">
    <location>
        <position position="53"/>
    </location>
</feature>
<dbReference type="GO" id="GO:0000160">
    <property type="term" value="P:phosphorelay signal transduction system"/>
    <property type="evidence" value="ECO:0007669"/>
    <property type="project" value="InterPro"/>
</dbReference>
<feature type="domain" description="HTH luxR-type" evidence="4">
    <location>
        <begin position="141"/>
        <end position="206"/>
    </location>
</feature>
<dbReference type="KEGG" id="acob:P0Y56_05620"/>
<dbReference type="CDD" id="cd06170">
    <property type="entry name" value="LuxR_C_like"/>
    <property type="match status" value="1"/>
</dbReference>
<dbReference type="SMART" id="SM00421">
    <property type="entry name" value="HTH_LUXR"/>
    <property type="match status" value="1"/>
</dbReference>
<evidence type="ECO:0000259" key="4">
    <source>
        <dbReference type="PROSITE" id="PS50043"/>
    </source>
</evidence>
<evidence type="ECO:0000313" key="7">
    <source>
        <dbReference type="Proteomes" id="UP001218362"/>
    </source>
</evidence>
<gene>
    <name evidence="6" type="ORF">P0Y56_05620</name>
</gene>
<evidence type="ECO:0000256" key="2">
    <source>
        <dbReference type="ARBA" id="ARBA00023125"/>
    </source>
</evidence>
<accession>A0AAJ5X7H7</accession>
<keyword evidence="1 3" id="KW-0597">Phosphoprotein</keyword>
<dbReference type="PANTHER" id="PTHR43214:SF42">
    <property type="entry name" value="TRANSCRIPTIONAL REGULATORY PROTEIN DESR"/>
    <property type="match status" value="1"/>
</dbReference>
<dbReference type="SUPFAM" id="SSF52172">
    <property type="entry name" value="CheY-like"/>
    <property type="match status" value="1"/>
</dbReference>
<organism evidence="6 7">
    <name type="scientific">Candidatus Andeanibacterium colombiense</name>
    <dbReference type="NCBI Taxonomy" id="3121345"/>
    <lineage>
        <taxon>Bacteria</taxon>
        <taxon>Pseudomonadati</taxon>
        <taxon>Pseudomonadota</taxon>
        <taxon>Alphaproteobacteria</taxon>
        <taxon>Sphingomonadales</taxon>
        <taxon>Sphingomonadaceae</taxon>
        <taxon>Candidatus Andeanibacterium</taxon>
    </lineage>
</organism>
<evidence type="ECO:0000313" key="6">
    <source>
        <dbReference type="EMBL" id="WEK47773.1"/>
    </source>
</evidence>
<dbReference type="PROSITE" id="PS50110">
    <property type="entry name" value="RESPONSE_REGULATORY"/>
    <property type="match status" value="1"/>
</dbReference>